<feature type="domain" description="KIB1-4 beta-propeller" evidence="1">
    <location>
        <begin position="81"/>
        <end position="331"/>
    </location>
</feature>
<dbReference type="InterPro" id="IPR005174">
    <property type="entry name" value="KIB1-4_b-propeller"/>
</dbReference>
<sequence>LGGGCLPATCSTTSASVLSAPTGTTAPSARAASASSTRASTPAAGCCRQRATASTPATPISAGTCASSTSPRACSSASTSPSSFHDHINLDSIDGLLLLLLHRDHASDIRLLHPFTGDIAELPPLPRIESRARYHLNMSEDDKLCKLRDFLNGVSAAVTISAPRAVTVMLILYTESRVAHATAGDKCWTRSTWKFPMLLAPTVFFQGKMYMVSPGFNEKGVVRIHQIDSAQLSSEGSQSFSLQPPKIIAKCPLVATMGSVVYLVECGLELMLVGRLSDASGAHLVVYRLADLISGRIVPIKDIRDHALFLGNRSICVSPNKGFPSVLGNSITCKHISIIQNSPVGTHSRERDELYHLPTGTWSPAIDEDIPSGDPLASPYSLVRHIYTCCYRSYWNEGLIFGGATKPDWSVKPNLWPRVILM</sequence>
<evidence type="ECO:0000259" key="1">
    <source>
        <dbReference type="Pfam" id="PF03478"/>
    </source>
</evidence>
<dbReference type="AlphaFoldDB" id="A0A1E5VFS5"/>
<name>A0A1E5VFS5_9POAL</name>
<dbReference type="OrthoDB" id="645648at2759"/>
<organism evidence="2 3">
    <name type="scientific">Dichanthelium oligosanthes</name>
    <dbReference type="NCBI Taxonomy" id="888268"/>
    <lineage>
        <taxon>Eukaryota</taxon>
        <taxon>Viridiplantae</taxon>
        <taxon>Streptophyta</taxon>
        <taxon>Embryophyta</taxon>
        <taxon>Tracheophyta</taxon>
        <taxon>Spermatophyta</taxon>
        <taxon>Magnoliopsida</taxon>
        <taxon>Liliopsida</taxon>
        <taxon>Poales</taxon>
        <taxon>Poaceae</taxon>
        <taxon>PACMAD clade</taxon>
        <taxon>Panicoideae</taxon>
        <taxon>Panicodae</taxon>
        <taxon>Paniceae</taxon>
        <taxon>Dichantheliinae</taxon>
        <taxon>Dichanthelium</taxon>
    </lineage>
</organism>
<dbReference type="PANTHER" id="PTHR33165:SF36">
    <property type="entry name" value="DUF295 DOMAIN-CONTAINING PROTEIN"/>
    <property type="match status" value="1"/>
</dbReference>
<comment type="caution">
    <text evidence="2">The sequence shown here is derived from an EMBL/GenBank/DDBJ whole genome shotgun (WGS) entry which is preliminary data.</text>
</comment>
<dbReference type="Pfam" id="PF03478">
    <property type="entry name" value="Beta-prop_KIB1-4"/>
    <property type="match status" value="1"/>
</dbReference>
<dbReference type="EMBL" id="LWDX02041037">
    <property type="protein sequence ID" value="OEL23980.1"/>
    <property type="molecule type" value="Genomic_DNA"/>
</dbReference>
<evidence type="ECO:0000313" key="2">
    <source>
        <dbReference type="EMBL" id="OEL23980.1"/>
    </source>
</evidence>
<proteinExistence type="predicted"/>
<dbReference type="Proteomes" id="UP000095767">
    <property type="component" value="Unassembled WGS sequence"/>
</dbReference>
<keyword evidence="3" id="KW-1185">Reference proteome</keyword>
<evidence type="ECO:0000313" key="3">
    <source>
        <dbReference type="Proteomes" id="UP000095767"/>
    </source>
</evidence>
<reference evidence="2 3" key="1">
    <citation type="submission" date="2016-09" db="EMBL/GenBank/DDBJ databases">
        <title>The draft genome of Dichanthelium oligosanthes: A C3 panicoid grass species.</title>
        <authorList>
            <person name="Studer A.J."/>
            <person name="Schnable J.C."/>
            <person name="Brutnell T.P."/>
        </authorList>
    </citation>
    <scope>NUCLEOTIDE SEQUENCE [LARGE SCALE GENOMIC DNA]</scope>
    <source>
        <strain evidence="3">cv. Kellogg 1175</strain>
        <tissue evidence="2">Leaf</tissue>
    </source>
</reference>
<dbReference type="PANTHER" id="PTHR33165">
    <property type="entry name" value="F-BOX DOMAIN CONTAINING PROTEIN-LIKE-RELATED"/>
    <property type="match status" value="1"/>
</dbReference>
<accession>A0A1E5VFS5</accession>
<gene>
    <name evidence="2" type="ORF">BAE44_0015001</name>
</gene>
<feature type="non-terminal residue" evidence="2">
    <location>
        <position position="1"/>
    </location>
</feature>
<protein>
    <recommendedName>
        <fullName evidence="1">KIB1-4 beta-propeller domain-containing protein</fullName>
    </recommendedName>
</protein>